<organism evidence="3 4">
    <name type="scientific">Oryza meyeriana var. granulata</name>
    <dbReference type="NCBI Taxonomy" id="110450"/>
    <lineage>
        <taxon>Eukaryota</taxon>
        <taxon>Viridiplantae</taxon>
        <taxon>Streptophyta</taxon>
        <taxon>Embryophyta</taxon>
        <taxon>Tracheophyta</taxon>
        <taxon>Spermatophyta</taxon>
        <taxon>Magnoliopsida</taxon>
        <taxon>Liliopsida</taxon>
        <taxon>Poales</taxon>
        <taxon>Poaceae</taxon>
        <taxon>BOP clade</taxon>
        <taxon>Oryzoideae</taxon>
        <taxon>Oryzeae</taxon>
        <taxon>Oryzinae</taxon>
        <taxon>Oryza</taxon>
        <taxon>Oryza meyeriana</taxon>
    </lineage>
</organism>
<evidence type="ECO:0000313" key="4">
    <source>
        <dbReference type="Proteomes" id="UP000479710"/>
    </source>
</evidence>
<reference evidence="3 4" key="1">
    <citation type="submission" date="2019-11" db="EMBL/GenBank/DDBJ databases">
        <title>Whole genome sequence of Oryza granulata.</title>
        <authorList>
            <person name="Li W."/>
        </authorList>
    </citation>
    <scope>NUCLEOTIDE SEQUENCE [LARGE SCALE GENOMIC DNA]</scope>
    <source>
        <strain evidence="4">cv. Menghai</strain>
        <tissue evidence="3">Leaf</tissue>
    </source>
</reference>
<dbReference type="InterPro" id="IPR036291">
    <property type="entry name" value="NAD(P)-bd_dom_sf"/>
</dbReference>
<protein>
    <recommendedName>
        <fullName evidence="2">3-beta hydroxysteroid dehydrogenase/isomerase domain-containing protein</fullName>
    </recommendedName>
</protein>
<comment type="caution">
    <text evidence="3">The sequence shown here is derived from an EMBL/GenBank/DDBJ whole genome shotgun (WGS) entry which is preliminary data.</text>
</comment>
<proteinExistence type="predicted"/>
<evidence type="ECO:0000313" key="3">
    <source>
        <dbReference type="EMBL" id="KAF0933429.1"/>
    </source>
</evidence>
<dbReference type="Gene3D" id="3.40.50.720">
    <property type="entry name" value="NAD(P)-binding Rossmann-like Domain"/>
    <property type="match status" value="1"/>
</dbReference>
<gene>
    <name evidence="3" type="ORF">E2562_018532</name>
</gene>
<sequence length="81" mass="8624">MPPNTEIIVSEMKNLVPVAVEGMRNVINATADLGVDRVVFTSSYGAVTAEDKEENGDGEGVAGGEQDEASLRQKCPLEMNK</sequence>
<feature type="domain" description="3-beta hydroxysteroid dehydrogenase/isomerase" evidence="2">
    <location>
        <begin position="14"/>
        <end position="55"/>
    </location>
</feature>
<feature type="region of interest" description="Disordered" evidence="1">
    <location>
        <begin position="49"/>
        <end position="81"/>
    </location>
</feature>
<dbReference type="OrthoDB" id="1729731at2759"/>
<evidence type="ECO:0000259" key="2">
    <source>
        <dbReference type="Pfam" id="PF01073"/>
    </source>
</evidence>
<evidence type="ECO:0000256" key="1">
    <source>
        <dbReference type="SAM" id="MobiDB-lite"/>
    </source>
</evidence>
<dbReference type="SUPFAM" id="SSF51735">
    <property type="entry name" value="NAD(P)-binding Rossmann-fold domains"/>
    <property type="match status" value="1"/>
</dbReference>
<dbReference type="GO" id="GO:0016616">
    <property type="term" value="F:oxidoreductase activity, acting on the CH-OH group of donors, NAD or NADP as acceptor"/>
    <property type="evidence" value="ECO:0007669"/>
    <property type="project" value="InterPro"/>
</dbReference>
<keyword evidence="4" id="KW-1185">Reference proteome</keyword>
<dbReference type="EMBL" id="SPHZ02000001">
    <property type="protein sequence ID" value="KAF0933429.1"/>
    <property type="molecule type" value="Genomic_DNA"/>
</dbReference>
<dbReference type="InterPro" id="IPR002225">
    <property type="entry name" value="3Beta_OHSteriod_DH/Estase"/>
</dbReference>
<dbReference type="GO" id="GO:0006694">
    <property type="term" value="P:steroid biosynthetic process"/>
    <property type="evidence" value="ECO:0007669"/>
    <property type="project" value="InterPro"/>
</dbReference>
<dbReference type="Proteomes" id="UP000479710">
    <property type="component" value="Unassembled WGS sequence"/>
</dbReference>
<name>A0A6G1F9B2_9ORYZ</name>
<accession>A0A6G1F9B2</accession>
<dbReference type="AlphaFoldDB" id="A0A6G1F9B2"/>
<dbReference type="Pfam" id="PF01073">
    <property type="entry name" value="3Beta_HSD"/>
    <property type="match status" value="1"/>
</dbReference>